<dbReference type="InterPro" id="IPR027417">
    <property type="entry name" value="P-loop_NTPase"/>
</dbReference>
<protein>
    <recommendedName>
        <fullName evidence="1">PD-(D/E)XK endonuclease-like domain-containing protein</fullName>
    </recommendedName>
</protein>
<dbReference type="RefSeq" id="WP_139758029.1">
    <property type="nucleotide sequence ID" value="NZ_CP039853.1"/>
</dbReference>
<sequence length="881" mass="98815">MNAPDFYQPGLLTITPNTRLRDAVIAKATDAKILEEGVQSVKVPSVLSLADYIEKAWSNLQSQDFQKATNCALLSDTTLFYRWVDVIRKDKNIETILNPTELANQAVAANKRLAQWCVGSFDADSAESEVFKNWQKEVKRSTYGVVSTEEALLIIIEAIESGVLAAPECVCVFSFDDLPPLHEKLFQAFAKHSDVFHSDFSDINQAKPFSLSNYDDDEQLSNMAKWAHHAHLQDPKARIAIVVPDLPAKREAIVSALNEVFEPQVILPNVPSYTQPYNITAGTPLSSQPLIKTALRILRTGLEEVAAEEIFKIVNSPFIAHSIIERSRRARFDLQLRERGNTTYSLLNLTGDPACPRKLSYAIGRFANTLNNRSSATSLAQWLTLFDDSLEAIGWPGERNLNSEEFQALKQFKELLLELSGNFTFEADISVDDALFYLLTACNNTLYSPETKETPIQVMGLLEAAGLRFDKMLVLDMNMGTVPAKASPNTFLPLQLQIDHKMPHADANRELSFFESILSRYSRNCTEIIYSYCQYQHESELTPSYFVSGDVAPVEWFNAPSIDYQSYLLHRIPVQTEFDDPAPIDTSRKARGGVSILQKETLCPFMNFMDNRLRVKDFPKVRDGLSASVRGQLLHDIMARIWKVLRAQADLLELNEEQQHRLVSQKIDESFIALRGRHDIDESLLKMEKSSFNLIVNQWLDFEKTRPPFMVEAIEEDRTVILGDKLRNEDKESAGSGSISISIRLDRIDCVQDEKKQFTSKVPIDYKSGSLSMKISPTALRDVQLPLAAISEPSDVCGVAYAGIKKNAIKMLGVSDGTDVGKGVVPTEKARLSLSSDFKEALDHWKSQLNLIAKRFIAGAAQVTPSTDACRYCKKNIICRS</sequence>
<organism evidence="2 3">
    <name type="scientific">Salinimonas iocasae</name>
    <dbReference type="NCBI Taxonomy" id="2572577"/>
    <lineage>
        <taxon>Bacteria</taxon>
        <taxon>Pseudomonadati</taxon>
        <taxon>Pseudomonadota</taxon>
        <taxon>Gammaproteobacteria</taxon>
        <taxon>Alteromonadales</taxon>
        <taxon>Alteromonadaceae</taxon>
        <taxon>Alteromonas/Salinimonas group</taxon>
        <taxon>Salinimonas</taxon>
    </lineage>
</organism>
<dbReference type="SUPFAM" id="SSF52540">
    <property type="entry name" value="P-loop containing nucleoside triphosphate hydrolases"/>
    <property type="match status" value="1"/>
</dbReference>
<dbReference type="EMBL" id="CP039853">
    <property type="protein sequence ID" value="QCZ95302.1"/>
    <property type="molecule type" value="Genomic_DNA"/>
</dbReference>
<proteinExistence type="predicted"/>
<dbReference type="NCBIfam" id="TIGR03623">
    <property type="entry name" value="probable DNA repair protein"/>
    <property type="match status" value="1"/>
</dbReference>
<dbReference type="Pfam" id="PF12705">
    <property type="entry name" value="PDDEXK_1"/>
    <property type="match status" value="1"/>
</dbReference>
<dbReference type="Proteomes" id="UP000304912">
    <property type="component" value="Plasmid plas12"/>
</dbReference>
<feature type="domain" description="PD-(D/E)XK endonuclease-like" evidence="1">
    <location>
        <begin position="597"/>
        <end position="880"/>
    </location>
</feature>
<evidence type="ECO:0000313" key="3">
    <source>
        <dbReference type="Proteomes" id="UP000304912"/>
    </source>
</evidence>
<dbReference type="KEGG" id="salk:FBQ74_17290"/>
<dbReference type="InterPro" id="IPR019925">
    <property type="entry name" value="DNA_repair_protein_predicted"/>
</dbReference>
<gene>
    <name evidence="2" type="ORF">FBQ74_17290</name>
</gene>
<dbReference type="InterPro" id="IPR038726">
    <property type="entry name" value="PDDEXK_AddAB-type"/>
</dbReference>
<keyword evidence="3" id="KW-1185">Reference proteome</keyword>
<reference evidence="2 3" key="1">
    <citation type="submission" date="2019-04" db="EMBL/GenBank/DDBJ databases">
        <title>Salinimonas iocasae sp. nov., a halophilic bacterium isolated from the outer tube casing of tubeworms in Okinawa Trough.</title>
        <authorList>
            <person name="Zhang H."/>
            <person name="Wang H."/>
            <person name="Li C."/>
        </authorList>
    </citation>
    <scope>NUCLEOTIDE SEQUENCE [LARGE SCALE GENOMIC DNA]</scope>
    <source>
        <strain evidence="2 3">KX18D6</strain>
        <plasmid evidence="2 3">plas12</plasmid>
    </source>
</reference>
<accession>A0A5B7YHH0</accession>
<geneLocation type="plasmid" evidence="2 3">
    <name>plas12</name>
</geneLocation>
<evidence type="ECO:0000259" key="1">
    <source>
        <dbReference type="Pfam" id="PF12705"/>
    </source>
</evidence>
<dbReference type="AlphaFoldDB" id="A0A5B7YHH0"/>
<dbReference type="OrthoDB" id="9761147at2"/>
<name>A0A5B7YHH0_9ALTE</name>
<keyword evidence="2" id="KW-0614">Plasmid</keyword>
<dbReference type="Gene3D" id="1.10.486.10">
    <property type="entry name" value="PCRA, domain 4"/>
    <property type="match status" value="1"/>
</dbReference>
<evidence type="ECO:0000313" key="2">
    <source>
        <dbReference type="EMBL" id="QCZ95302.1"/>
    </source>
</evidence>
<dbReference type="Gene3D" id="3.40.50.300">
    <property type="entry name" value="P-loop containing nucleotide triphosphate hydrolases"/>
    <property type="match status" value="1"/>
</dbReference>